<dbReference type="GO" id="GO:0022625">
    <property type="term" value="C:cytosolic large ribosomal subunit"/>
    <property type="evidence" value="ECO:0007669"/>
    <property type="project" value="TreeGrafter"/>
</dbReference>
<dbReference type="InterPro" id="IPR008991">
    <property type="entry name" value="Translation_prot_SH3-like_sf"/>
</dbReference>
<proteinExistence type="inferred from homology"/>
<dbReference type="InterPro" id="IPR039660">
    <property type="entry name" value="Ribosomal_eL14"/>
</dbReference>
<protein>
    <recommendedName>
        <fullName evidence="4">Large ribosomal subunit protein eL14</fullName>
    </recommendedName>
    <alternativeName>
        <fullName evidence="5">60S ribosomal protein L14</fullName>
    </alternativeName>
</protein>
<dbReference type="eggNOG" id="KOG3421">
    <property type="taxonomic scope" value="Eukaryota"/>
</dbReference>
<dbReference type="PANTHER" id="PTHR11127:SF2">
    <property type="entry name" value="LARGE RIBOSOMAL SUBUNIT PROTEIN EL14"/>
    <property type="match status" value="1"/>
</dbReference>
<dbReference type="GO" id="GO:0003723">
    <property type="term" value="F:RNA binding"/>
    <property type="evidence" value="ECO:0007669"/>
    <property type="project" value="InterPro"/>
</dbReference>
<accession>A0A068YH76</accession>
<dbReference type="SUPFAM" id="SSF50104">
    <property type="entry name" value="Translation proteins SH3-like domain"/>
    <property type="match status" value="1"/>
</dbReference>
<dbReference type="Proteomes" id="UP000017246">
    <property type="component" value="Unassembled WGS sequence"/>
</dbReference>
<dbReference type="Pfam" id="PF01929">
    <property type="entry name" value="Ribosomal_L14e"/>
    <property type="match status" value="1"/>
</dbReference>
<dbReference type="Gene3D" id="2.30.30.30">
    <property type="match status" value="1"/>
</dbReference>
<dbReference type="STRING" id="6211.A0A068YH76"/>
<keyword evidence="2 7" id="KW-0689">Ribosomal protein</keyword>
<reference evidence="7" key="1">
    <citation type="journal article" date="2013" name="Nature">
        <title>The genomes of four tapeworm species reveal adaptations to parasitism.</title>
        <authorList>
            <person name="Tsai I.J."/>
            <person name="Zarowiecki M."/>
            <person name="Holroyd N."/>
            <person name="Garciarrubio A."/>
            <person name="Sanchez-Flores A."/>
            <person name="Brooks K.L."/>
            <person name="Tracey A."/>
            <person name="Bobes R.J."/>
            <person name="Fragoso G."/>
            <person name="Sciutto E."/>
            <person name="Aslett M."/>
            <person name="Beasley H."/>
            <person name="Bennett H.M."/>
            <person name="Cai J."/>
            <person name="Camicia F."/>
            <person name="Clark R."/>
            <person name="Cucher M."/>
            <person name="De Silva N."/>
            <person name="Day T.A."/>
            <person name="Deplazes P."/>
            <person name="Estrada K."/>
            <person name="Fernandez C."/>
            <person name="Holland P.W."/>
            <person name="Hou J."/>
            <person name="Hu S."/>
            <person name="Huckvale T."/>
            <person name="Hung S.S."/>
            <person name="Kamenetzky L."/>
            <person name="Keane J.A."/>
            <person name="Kiss F."/>
            <person name="Koziol U."/>
            <person name="Lambert O."/>
            <person name="Liu K."/>
            <person name="Luo X."/>
            <person name="Luo Y."/>
            <person name="Macchiaroli N."/>
            <person name="Nichol S."/>
            <person name="Paps J."/>
            <person name="Parkinson J."/>
            <person name="Pouchkina-Stantcheva N."/>
            <person name="Riddiford N."/>
            <person name="Rosenzvit M."/>
            <person name="Salinas G."/>
            <person name="Wasmuth J.D."/>
            <person name="Zamanian M."/>
            <person name="Zheng Y."/>
            <person name="Cai X."/>
            <person name="Soberon X."/>
            <person name="Olson P.D."/>
            <person name="Laclette J.P."/>
            <person name="Brehm K."/>
            <person name="Berriman M."/>
            <person name="Garciarrubio A."/>
            <person name="Bobes R.J."/>
            <person name="Fragoso G."/>
            <person name="Sanchez-Flores A."/>
            <person name="Estrada K."/>
            <person name="Cevallos M.A."/>
            <person name="Morett E."/>
            <person name="Gonzalez V."/>
            <person name="Portillo T."/>
            <person name="Ochoa-Leyva A."/>
            <person name="Jose M.V."/>
            <person name="Sciutto E."/>
            <person name="Landa A."/>
            <person name="Jimenez L."/>
            <person name="Valdes V."/>
            <person name="Carrero J.C."/>
            <person name="Larralde C."/>
            <person name="Morales-Montor J."/>
            <person name="Limon-Lason J."/>
            <person name="Soberon X."/>
            <person name="Laclette J.P."/>
        </authorList>
    </citation>
    <scope>NUCLEOTIDE SEQUENCE [LARGE SCALE GENOMIC DNA]</scope>
</reference>
<dbReference type="GO" id="GO:0042273">
    <property type="term" value="P:ribosomal large subunit biogenesis"/>
    <property type="evidence" value="ECO:0007669"/>
    <property type="project" value="TreeGrafter"/>
</dbReference>
<dbReference type="EMBL" id="LN902848">
    <property type="protein sequence ID" value="CDS41553.1"/>
    <property type="molecule type" value="Genomic_DNA"/>
</dbReference>
<organism evidence="7 8">
    <name type="scientific">Echinococcus multilocularis</name>
    <name type="common">Fox tapeworm</name>
    <dbReference type="NCBI Taxonomy" id="6211"/>
    <lineage>
        <taxon>Eukaryota</taxon>
        <taxon>Metazoa</taxon>
        <taxon>Spiralia</taxon>
        <taxon>Lophotrochozoa</taxon>
        <taxon>Platyhelminthes</taxon>
        <taxon>Cestoda</taxon>
        <taxon>Eucestoda</taxon>
        <taxon>Cyclophyllidea</taxon>
        <taxon>Taeniidae</taxon>
        <taxon>Echinococcus</taxon>
    </lineage>
</organism>
<evidence type="ECO:0000256" key="3">
    <source>
        <dbReference type="ARBA" id="ARBA00023274"/>
    </source>
</evidence>
<evidence type="ECO:0000313" key="7">
    <source>
        <dbReference type="EMBL" id="CDS41553.1"/>
    </source>
</evidence>
<evidence type="ECO:0000256" key="1">
    <source>
        <dbReference type="ARBA" id="ARBA00006592"/>
    </source>
</evidence>
<gene>
    <name evidence="7" type="ORF">EmuJ_000921300</name>
</gene>
<name>A0A068YH76_ECHMU</name>
<dbReference type="InterPro" id="IPR002784">
    <property type="entry name" value="Ribosomal_eL14_dom"/>
</dbReference>
<dbReference type="OMA" id="MAMKRIA"/>
<dbReference type="PANTHER" id="PTHR11127">
    <property type="entry name" value="60S RIBOSOMAL PROTEIN L14"/>
    <property type="match status" value="1"/>
</dbReference>
<dbReference type="CDD" id="cd23702">
    <property type="entry name" value="eL14"/>
    <property type="match status" value="1"/>
</dbReference>
<sequence length="147" mass="17477">MVHYTRFVERGRVVFITHGAYARKIAVIVDIIDQNRVLIDGPCSGVPRRPVNIKRLHLTKFVMKIPVNCGTLGVEDNWRRQKIGELWKKSMWARKLEKKRIREGLTDFQRFQVMVARKTRNRIISNYRMRKTTLQMIKNMRPKKKTA</sequence>
<feature type="domain" description="Large ribosomal subunit protein eL14" evidence="6">
    <location>
        <begin position="47"/>
        <end position="121"/>
    </location>
</feature>
<evidence type="ECO:0000313" key="8">
    <source>
        <dbReference type="Proteomes" id="UP000017246"/>
    </source>
</evidence>
<dbReference type="InterPro" id="IPR014722">
    <property type="entry name" value="Rib_uL2_dom2"/>
</dbReference>
<dbReference type="OrthoDB" id="1875589at2759"/>
<dbReference type="GO" id="GO:0006412">
    <property type="term" value="P:translation"/>
    <property type="evidence" value="ECO:0007669"/>
    <property type="project" value="InterPro"/>
</dbReference>
<keyword evidence="3" id="KW-0687">Ribonucleoprotein</keyword>
<evidence type="ECO:0000256" key="2">
    <source>
        <dbReference type="ARBA" id="ARBA00022980"/>
    </source>
</evidence>
<evidence type="ECO:0000256" key="4">
    <source>
        <dbReference type="ARBA" id="ARBA00035215"/>
    </source>
</evidence>
<dbReference type="GO" id="GO:0003735">
    <property type="term" value="F:structural constituent of ribosome"/>
    <property type="evidence" value="ECO:0007669"/>
    <property type="project" value="InterPro"/>
</dbReference>
<dbReference type="Gene3D" id="6.10.250.2270">
    <property type="match status" value="1"/>
</dbReference>
<comment type="similarity">
    <text evidence="1">Belongs to the eukaryotic ribosomal protein eL14 family.</text>
</comment>
<reference evidence="7" key="2">
    <citation type="submission" date="2015-11" db="EMBL/GenBank/DDBJ databases">
        <authorList>
            <person name="Zhang Y."/>
            <person name="Guo Z."/>
        </authorList>
    </citation>
    <scope>NUCLEOTIDE SEQUENCE</scope>
</reference>
<keyword evidence="8" id="KW-1185">Reference proteome</keyword>
<evidence type="ECO:0000256" key="5">
    <source>
        <dbReference type="ARBA" id="ARBA00035318"/>
    </source>
</evidence>
<evidence type="ECO:0000259" key="6">
    <source>
        <dbReference type="Pfam" id="PF01929"/>
    </source>
</evidence>
<dbReference type="AlphaFoldDB" id="A0A068YH76"/>